<protein>
    <submittedName>
        <fullName evidence="1">Type IV pilus biogenesis</fullName>
    </submittedName>
</protein>
<reference evidence="1" key="1">
    <citation type="submission" date="2016-10" db="EMBL/GenBank/DDBJ databases">
        <title>Sequence of Gallionella enrichment culture.</title>
        <authorList>
            <person name="Poehlein A."/>
            <person name="Muehling M."/>
            <person name="Daniel R."/>
        </authorList>
    </citation>
    <scope>NUCLEOTIDE SEQUENCE</scope>
</reference>
<gene>
    <name evidence="1" type="ORF">GALL_486060</name>
</gene>
<sequence>MRIPDPRLAVAFALSAASVATALAAPCPASLGAAEQISCLQTQNAILEAQIKHKDLAEKLTGPLKDTRKLDLPVVSSTFGVGEQSWAVLSWAGTGGGALTVRPGQSVPGGWTVASIDQGRVTLRQGKITHVLLLAGNVSGEAPKSVPATPMPFTSLSGLPSVTTVPAFPGEK</sequence>
<organism evidence="1">
    <name type="scientific">mine drainage metagenome</name>
    <dbReference type="NCBI Taxonomy" id="410659"/>
    <lineage>
        <taxon>unclassified sequences</taxon>
        <taxon>metagenomes</taxon>
        <taxon>ecological metagenomes</taxon>
    </lineage>
</organism>
<accession>A0A1J5PEJ1</accession>
<name>A0A1J5PEJ1_9ZZZZ</name>
<comment type="caution">
    <text evidence="1">The sequence shown here is derived from an EMBL/GenBank/DDBJ whole genome shotgun (WGS) entry which is preliminary data.</text>
</comment>
<dbReference type="EMBL" id="MLJW01004533">
    <property type="protein sequence ID" value="OIQ69790.1"/>
    <property type="molecule type" value="Genomic_DNA"/>
</dbReference>
<evidence type="ECO:0000313" key="1">
    <source>
        <dbReference type="EMBL" id="OIQ69790.1"/>
    </source>
</evidence>
<dbReference type="AlphaFoldDB" id="A0A1J5PEJ1"/>
<proteinExistence type="predicted"/>